<dbReference type="SUPFAM" id="SSF53098">
    <property type="entry name" value="Ribonuclease H-like"/>
    <property type="match status" value="1"/>
</dbReference>
<dbReference type="SUPFAM" id="SSF56672">
    <property type="entry name" value="DNA/RNA polymerases"/>
    <property type="match status" value="1"/>
</dbReference>
<gene>
    <name evidence="3" type="ORF">K2173_007648</name>
</gene>
<keyword evidence="1" id="KW-0511">Multifunctional enzyme</keyword>
<protein>
    <recommendedName>
        <fullName evidence="2">Integrase catalytic domain-containing protein</fullName>
    </recommendedName>
</protein>
<dbReference type="PANTHER" id="PTHR37984">
    <property type="entry name" value="PROTEIN CBG26694"/>
    <property type="match status" value="1"/>
</dbReference>
<accession>A0AAV8TVM3</accession>
<dbReference type="InterPro" id="IPR043502">
    <property type="entry name" value="DNA/RNA_pol_sf"/>
</dbReference>
<reference evidence="3 4" key="1">
    <citation type="submission" date="2021-09" db="EMBL/GenBank/DDBJ databases">
        <title>Genomic insights and catalytic innovation underlie evolution of tropane alkaloids biosynthesis.</title>
        <authorList>
            <person name="Wang Y.-J."/>
            <person name="Tian T."/>
            <person name="Huang J.-P."/>
            <person name="Huang S.-X."/>
        </authorList>
    </citation>
    <scope>NUCLEOTIDE SEQUENCE [LARGE SCALE GENOMIC DNA]</scope>
    <source>
        <strain evidence="3">KIB-2018</strain>
        <tissue evidence="3">Leaf</tissue>
    </source>
</reference>
<dbReference type="Pfam" id="PF17919">
    <property type="entry name" value="RT_RNaseH_2"/>
    <property type="match status" value="1"/>
</dbReference>
<dbReference type="InterPro" id="IPR001584">
    <property type="entry name" value="Integrase_cat-core"/>
</dbReference>
<keyword evidence="4" id="KW-1185">Reference proteome</keyword>
<dbReference type="PROSITE" id="PS50994">
    <property type="entry name" value="INTEGRASE"/>
    <property type="match status" value="1"/>
</dbReference>
<comment type="caution">
    <text evidence="3">The sequence shown here is derived from an EMBL/GenBank/DDBJ whole genome shotgun (WGS) entry which is preliminary data.</text>
</comment>
<dbReference type="InterPro" id="IPR043128">
    <property type="entry name" value="Rev_trsase/Diguanyl_cyclase"/>
</dbReference>
<evidence type="ECO:0000256" key="1">
    <source>
        <dbReference type="ARBA" id="ARBA00023268"/>
    </source>
</evidence>
<dbReference type="Gene3D" id="3.30.420.10">
    <property type="entry name" value="Ribonuclease H-like superfamily/Ribonuclease H"/>
    <property type="match status" value="1"/>
</dbReference>
<dbReference type="InterPro" id="IPR036397">
    <property type="entry name" value="RNaseH_sf"/>
</dbReference>
<evidence type="ECO:0000259" key="2">
    <source>
        <dbReference type="PROSITE" id="PS50994"/>
    </source>
</evidence>
<dbReference type="EMBL" id="JAIWQS010000003">
    <property type="protein sequence ID" value="KAJ8769788.1"/>
    <property type="molecule type" value="Genomic_DNA"/>
</dbReference>
<dbReference type="Gene3D" id="3.30.70.270">
    <property type="match status" value="1"/>
</dbReference>
<dbReference type="InterPro" id="IPR012337">
    <property type="entry name" value="RNaseH-like_sf"/>
</dbReference>
<dbReference type="FunFam" id="3.30.70.270:FF:000020">
    <property type="entry name" value="Transposon Tf2-6 polyprotein-like Protein"/>
    <property type="match status" value="1"/>
</dbReference>
<evidence type="ECO:0000313" key="4">
    <source>
        <dbReference type="Proteomes" id="UP001159364"/>
    </source>
</evidence>
<dbReference type="GO" id="GO:0015074">
    <property type="term" value="P:DNA integration"/>
    <property type="evidence" value="ECO:0007669"/>
    <property type="project" value="InterPro"/>
</dbReference>
<dbReference type="InterPro" id="IPR050951">
    <property type="entry name" value="Retrovirus_Pol_polyprotein"/>
</dbReference>
<evidence type="ECO:0000313" key="3">
    <source>
        <dbReference type="EMBL" id="KAJ8769788.1"/>
    </source>
</evidence>
<sequence length="364" mass="41528">MSALRLMRGGCEAYLVHMVDSRVQQRLQDIPVIREFSDVFPDELPGLPPDWETEFEIDLVSGTTPISIPPYRMAPVELRELKAQLQELLDKGFIRPSVSPWGAPVLFVKKKDETLSFLGLAGYYRRFVEGFSVISTPLTKLLRKNVAFRWTDECQRSFEELRHRLTTTPVLALPSGSGGFEVFSDASQQGLGRKANVVANALSRRSHISAAQIQIERLPSLIQLRVLNVQMDLAQDGALIATLRLRPMLHDRIKRVQDQDPMLVRLMDRVKAEHQAPVGRLHSLPIPEWKWERITMDFIMGLPRTPRQHDAIWVIVDRLTKSAHFLPVRENNTLDQLAQKYVAKIVRLHGVPVSIVSDRDPRFT</sequence>
<dbReference type="GO" id="GO:0003676">
    <property type="term" value="F:nucleic acid binding"/>
    <property type="evidence" value="ECO:0007669"/>
    <property type="project" value="InterPro"/>
</dbReference>
<feature type="domain" description="Integrase catalytic" evidence="2">
    <location>
        <begin position="281"/>
        <end position="364"/>
    </location>
</feature>
<dbReference type="PANTHER" id="PTHR37984:SF5">
    <property type="entry name" value="PROTEIN NYNRIN-LIKE"/>
    <property type="match status" value="1"/>
</dbReference>
<proteinExistence type="predicted"/>
<dbReference type="AlphaFoldDB" id="A0AAV8TVM3"/>
<dbReference type="InterPro" id="IPR041577">
    <property type="entry name" value="RT_RNaseH_2"/>
</dbReference>
<dbReference type="GO" id="GO:0003824">
    <property type="term" value="F:catalytic activity"/>
    <property type="evidence" value="ECO:0007669"/>
    <property type="project" value="UniProtKB-KW"/>
</dbReference>
<name>A0AAV8TVM3_9ROSI</name>
<dbReference type="Proteomes" id="UP001159364">
    <property type="component" value="Linkage Group LG03"/>
</dbReference>
<organism evidence="3 4">
    <name type="scientific">Erythroxylum novogranatense</name>
    <dbReference type="NCBI Taxonomy" id="1862640"/>
    <lineage>
        <taxon>Eukaryota</taxon>
        <taxon>Viridiplantae</taxon>
        <taxon>Streptophyta</taxon>
        <taxon>Embryophyta</taxon>
        <taxon>Tracheophyta</taxon>
        <taxon>Spermatophyta</taxon>
        <taxon>Magnoliopsida</taxon>
        <taxon>eudicotyledons</taxon>
        <taxon>Gunneridae</taxon>
        <taxon>Pentapetalae</taxon>
        <taxon>rosids</taxon>
        <taxon>fabids</taxon>
        <taxon>Malpighiales</taxon>
        <taxon>Erythroxylaceae</taxon>
        <taxon>Erythroxylum</taxon>
    </lineage>
</organism>